<dbReference type="Proteomes" id="UP000297716">
    <property type="component" value="Unassembled WGS sequence"/>
</dbReference>
<feature type="compositionally biased region" description="Basic and acidic residues" evidence="1">
    <location>
        <begin position="193"/>
        <end position="208"/>
    </location>
</feature>
<feature type="compositionally biased region" description="Pro residues" evidence="1">
    <location>
        <begin position="69"/>
        <end position="85"/>
    </location>
</feature>
<accession>A0A4Z0ZAQ9</accession>
<gene>
    <name evidence="2" type="ORF">E0Z10_g69</name>
</gene>
<feature type="compositionally biased region" description="Basic and acidic residues" evidence="1">
    <location>
        <begin position="126"/>
        <end position="161"/>
    </location>
</feature>
<comment type="caution">
    <text evidence="2">The sequence shown here is derived from an EMBL/GenBank/DDBJ whole genome shotgun (WGS) entry which is preliminary data.</text>
</comment>
<dbReference type="EMBL" id="SKBN01000001">
    <property type="protein sequence ID" value="TGJ88755.1"/>
    <property type="molecule type" value="Genomic_DNA"/>
</dbReference>
<organism evidence="2 3">
    <name type="scientific">Xylaria hypoxylon</name>
    <dbReference type="NCBI Taxonomy" id="37992"/>
    <lineage>
        <taxon>Eukaryota</taxon>
        <taxon>Fungi</taxon>
        <taxon>Dikarya</taxon>
        <taxon>Ascomycota</taxon>
        <taxon>Pezizomycotina</taxon>
        <taxon>Sordariomycetes</taxon>
        <taxon>Xylariomycetidae</taxon>
        <taxon>Xylariales</taxon>
        <taxon>Xylariaceae</taxon>
        <taxon>Xylaria</taxon>
    </lineage>
</organism>
<sequence>MSNRRANIEKKIEKTYVRRARHHEKEDEPSSSSSRRDREDLKEDSHPPRRQSHSHSTTHTRGGSRSYPNIPPNAPPNVPTPPPAPDYEYSAQESRNQRHFETTSHRETQRQHLPYHPDEQSQFCDPSDRGLDPRYERRVRFDLPLHEYEQGHRTTSNKHENCSSSSKQEQGTSSSKHGYRSSSSKKQQGTSSSKKERGTSSSKHEHGSASKKKEHHTSSSKQGHSTSSKRHEHRTPSSKHEHRTSSTKQQHHTSADGAYSSSKVATSSPEEESGNMETGTPADPKSKPEDAANRAAQNITLPIRQALAIGKNAMQVLQLMIHVVLLHEWCMHEEKFHTLPKAFKSRFKVIPVKRDSVGKYQPIEDSKSKWGVKTKYDPKYNTYLASILIRIPPELNKLSKGQLKAAYRRFFVDPPTGRLKDLSELPLKDHPDYRKYAMLFHFKSGSERPRLFDDYLLEDAVIQIQA</sequence>
<feature type="compositionally biased region" description="Polar residues" evidence="1">
    <location>
        <begin position="259"/>
        <end position="268"/>
    </location>
</feature>
<feature type="compositionally biased region" description="Basic and acidic residues" evidence="1">
    <location>
        <begin position="95"/>
        <end position="119"/>
    </location>
</feature>
<proteinExistence type="predicted"/>
<dbReference type="AlphaFoldDB" id="A0A4Z0ZAQ9"/>
<protein>
    <submittedName>
        <fullName evidence="2">Uncharacterized protein</fullName>
    </submittedName>
</protein>
<feature type="compositionally biased region" description="Basic and acidic residues" evidence="1">
    <location>
        <begin position="1"/>
        <end position="16"/>
    </location>
</feature>
<evidence type="ECO:0000313" key="2">
    <source>
        <dbReference type="EMBL" id="TGJ88755.1"/>
    </source>
</evidence>
<evidence type="ECO:0000256" key="1">
    <source>
        <dbReference type="SAM" id="MobiDB-lite"/>
    </source>
</evidence>
<dbReference type="STRING" id="37992.A0A4Z0ZAQ9"/>
<dbReference type="OrthoDB" id="4777481at2759"/>
<feature type="compositionally biased region" description="Basic and acidic residues" evidence="1">
    <location>
        <begin position="23"/>
        <end position="47"/>
    </location>
</feature>
<evidence type="ECO:0000313" key="3">
    <source>
        <dbReference type="Proteomes" id="UP000297716"/>
    </source>
</evidence>
<feature type="region of interest" description="Disordered" evidence="1">
    <location>
        <begin position="1"/>
        <end position="293"/>
    </location>
</feature>
<feature type="compositionally biased region" description="Basic residues" evidence="1">
    <location>
        <begin position="48"/>
        <end position="58"/>
    </location>
</feature>
<feature type="compositionally biased region" description="Low complexity" evidence="1">
    <location>
        <begin position="163"/>
        <end position="192"/>
    </location>
</feature>
<reference evidence="2 3" key="1">
    <citation type="submission" date="2019-03" db="EMBL/GenBank/DDBJ databases">
        <title>Draft genome sequence of Xylaria hypoxylon DSM 108379, a ubiquitous saprotrophic-parasitic fungi on hardwood.</title>
        <authorList>
            <person name="Buettner E."/>
            <person name="Leonhardt S."/>
            <person name="Gebauer A.M."/>
            <person name="Liers C."/>
            <person name="Hofrichter M."/>
            <person name="Kellner H."/>
        </authorList>
    </citation>
    <scope>NUCLEOTIDE SEQUENCE [LARGE SCALE GENOMIC DNA]</scope>
    <source>
        <strain evidence="2 3">DSM 108379</strain>
    </source>
</reference>
<name>A0A4Z0ZAQ9_9PEZI</name>
<keyword evidence="3" id="KW-1185">Reference proteome</keyword>